<dbReference type="GO" id="GO:0015159">
    <property type="term" value="F:polysaccharide transmembrane transporter activity"/>
    <property type="evidence" value="ECO:0007669"/>
    <property type="project" value="InterPro"/>
</dbReference>
<name>A0A858QA43_9GAMM</name>
<evidence type="ECO:0000313" key="4">
    <source>
        <dbReference type="EMBL" id="QJD30651.1"/>
    </source>
</evidence>
<evidence type="ECO:0000259" key="2">
    <source>
        <dbReference type="Pfam" id="PF02563"/>
    </source>
</evidence>
<keyword evidence="5" id="KW-1185">Reference proteome</keyword>
<evidence type="ECO:0000259" key="3">
    <source>
        <dbReference type="Pfam" id="PF10531"/>
    </source>
</evidence>
<dbReference type="PANTHER" id="PTHR33619">
    <property type="entry name" value="POLYSACCHARIDE EXPORT PROTEIN GFCE-RELATED"/>
    <property type="match status" value="1"/>
</dbReference>
<dbReference type="KEGG" id="metu:GNH96_12125"/>
<organism evidence="4 5">
    <name type="scientific">Methylococcus geothermalis</name>
    <dbReference type="NCBI Taxonomy" id="2681310"/>
    <lineage>
        <taxon>Bacteria</taxon>
        <taxon>Pseudomonadati</taxon>
        <taxon>Pseudomonadota</taxon>
        <taxon>Gammaproteobacteria</taxon>
        <taxon>Methylococcales</taxon>
        <taxon>Methylococcaceae</taxon>
        <taxon>Methylococcus</taxon>
    </lineage>
</organism>
<feature type="domain" description="Polysaccharide export protein N-terminal" evidence="2">
    <location>
        <begin position="26"/>
        <end position="101"/>
    </location>
</feature>
<evidence type="ECO:0000256" key="1">
    <source>
        <dbReference type="ARBA" id="ARBA00022729"/>
    </source>
</evidence>
<dbReference type="InterPro" id="IPR003715">
    <property type="entry name" value="Poly_export_N"/>
</dbReference>
<evidence type="ECO:0000313" key="5">
    <source>
        <dbReference type="Proteomes" id="UP000503004"/>
    </source>
</evidence>
<sequence length="179" mass="19367">MQRIISLGCFVLFVLISFGSFGEERPAVSDYRLGSGDLIKIYVLNEENLSMEVRLSDAGTISYPFLGEIHALGRTVGELAAQITQGLKGPYLVDPKVSVSVIEYRKFFIGGEVKAPGGYPFQPGLTIQKAVALAGGFTERASSDIVVIHEDDPTQTPVEANVLTPVRPGDVITVKESFF</sequence>
<dbReference type="PANTHER" id="PTHR33619:SF3">
    <property type="entry name" value="POLYSACCHARIDE EXPORT PROTEIN GFCE-RELATED"/>
    <property type="match status" value="1"/>
</dbReference>
<dbReference type="InterPro" id="IPR019554">
    <property type="entry name" value="Soluble_ligand-bd"/>
</dbReference>
<feature type="domain" description="Soluble ligand binding" evidence="3">
    <location>
        <begin position="107"/>
        <end position="148"/>
    </location>
</feature>
<dbReference type="InterPro" id="IPR049712">
    <property type="entry name" value="Poly_export"/>
</dbReference>
<dbReference type="EMBL" id="CP046565">
    <property type="protein sequence ID" value="QJD30651.1"/>
    <property type="molecule type" value="Genomic_DNA"/>
</dbReference>
<protein>
    <submittedName>
        <fullName evidence="4">Polysaccharide export protein</fullName>
    </submittedName>
</protein>
<dbReference type="Pfam" id="PF10531">
    <property type="entry name" value="SLBB"/>
    <property type="match status" value="1"/>
</dbReference>
<dbReference type="AlphaFoldDB" id="A0A858QA43"/>
<dbReference type="Pfam" id="PF02563">
    <property type="entry name" value="Poly_export"/>
    <property type="match status" value="1"/>
</dbReference>
<dbReference type="Gene3D" id="3.30.1950.10">
    <property type="entry name" value="wza like domain"/>
    <property type="match status" value="1"/>
</dbReference>
<gene>
    <name evidence="4" type="ORF">GNH96_12125</name>
</gene>
<proteinExistence type="predicted"/>
<reference evidence="5" key="1">
    <citation type="submission" date="2019-12" db="EMBL/GenBank/DDBJ databases">
        <authorList>
            <person name="Awala S.I."/>
            <person name="Rhee S.K."/>
        </authorList>
    </citation>
    <scope>NUCLEOTIDE SEQUENCE [LARGE SCALE GENOMIC DNA]</scope>
    <source>
        <strain evidence="5">IM1</strain>
    </source>
</reference>
<dbReference type="Proteomes" id="UP000503004">
    <property type="component" value="Chromosome"/>
</dbReference>
<dbReference type="RefSeq" id="WP_169603928.1">
    <property type="nucleotide sequence ID" value="NZ_CP046565.1"/>
</dbReference>
<keyword evidence="1" id="KW-0732">Signal</keyword>
<accession>A0A858QA43</accession>